<proteinExistence type="predicted"/>
<reference evidence="2" key="1">
    <citation type="submission" date="2016-01" db="EMBL/GenBank/DDBJ databases">
        <authorList>
            <person name="Mitreva M."/>
            <person name="Pepin K.H."/>
            <person name="Mihindukulasuriya K.A."/>
            <person name="Fulton R."/>
            <person name="Fronick C."/>
            <person name="O'Laughlin M."/>
            <person name="Miner T."/>
            <person name="Herter B."/>
            <person name="Rosa B.A."/>
            <person name="Cordes M."/>
            <person name="Tomlinson C."/>
            <person name="Wollam A."/>
            <person name="Palsikar V.B."/>
            <person name="Mardis E.R."/>
            <person name="Wilson R.K."/>
        </authorList>
    </citation>
    <scope>NUCLEOTIDE SEQUENCE [LARGE SCALE GENOMIC DNA]</scope>
    <source>
        <strain evidence="2">CMW8396</strain>
    </source>
</reference>
<comment type="caution">
    <text evidence="1">The sequence shown here is derived from an EMBL/GenBank/DDBJ whole genome shotgun (WGS) entry which is preliminary data.</text>
</comment>
<evidence type="ECO:0008006" key="3">
    <source>
        <dbReference type="Google" id="ProtNLM"/>
    </source>
</evidence>
<sequence length="91" mass="10396">MKVLSTEIPKHPKLRELFILLNTRRGTVPLHRDLGLDTRMIDKPVTVIRNAIFGELQQQISKYIQGLKLENVLCDVTENGLKIECEVSVVE</sequence>
<evidence type="ECO:0000313" key="2">
    <source>
        <dbReference type="Proteomes" id="UP000070617"/>
    </source>
</evidence>
<gene>
    <name evidence="1" type="ORF">HMPREF3206_00965</name>
</gene>
<dbReference type="SUPFAM" id="SSF160719">
    <property type="entry name" value="gpW/gp25-like"/>
    <property type="match status" value="1"/>
</dbReference>
<dbReference type="AlphaFoldDB" id="A0A133NE16"/>
<keyword evidence="2" id="KW-1185">Reference proteome</keyword>
<name>A0A133NE16_9FUSO</name>
<dbReference type="Gene3D" id="3.10.450.40">
    <property type="match status" value="1"/>
</dbReference>
<dbReference type="PATRIC" id="fig|134605.3.peg.959"/>
<accession>A0A133NE16</accession>
<organism evidence="1 2">
    <name type="scientific">Fusobacterium equinum</name>
    <dbReference type="NCBI Taxonomy" id="134605"/>
    <lineage>
        <taxon>Bacteria</taxon>
        <taxon>Fusobacteriati</taxon>
        <taxon>Fusobacteriota</taxon>
        <taxon>Fusobacteriia</taxon>
        <taxon>Fusobacteriales</taxon>
        <taxon>Fusobacteriaceae</taxon>
        <taxon>Fusobacterium</taxon>
    </lineage>
</organism>
<evidence type="ECO:0000313" key="1">
    <source>
        <dbReference type="EMBL" id="KXA14542.1"/>
    </source>
</evidence>
<dbReference type="Proteomes" id="UP000070617">
    <property type="component" value="Unassembled WGS sequence"/>
</dbReference>
<protein>
    <recommendedName>
        <fullName evidence="3">IraD/Gp25-like domain-containing protein</fullName>
    </recommendedName>
</protein>
<dbReference type="STRING" id="134605.HMPREF3206_00965"/>
<dbReference type="EMBL" id="LRPX01000041">
    <property type="protein sequence ID" value="KXA14542.1"/>
    <property type="molecule type" value="Genomic_DNA"/>
</dbReference>
<dbReference type="RefSeq" id="WP_035899841.1">
    <property type="nucleotide sequence ID" value="NZ_KQ956534.1"/>
</dbReference>